<dbReference type="NCBIfam" id="TIGR02532">
    <property type="entry name" value="IV_pilin_GFxxxE"/>
    <property type="match status" value="1"/>
</dbReference>
<evidence type="ECO:0000256" key="1">
    <source>
        <dbReference type="ARBA" id="ARBA00004167"/>
    </source>
</evidence>
<sequence>MNMNQRGFSLIELMVVIAIVASLSAGGLHGWHLWRQKVQLWQTTQQLTHFLSRLRNEANWNNQTHLLTLRQSGKSWCLTSRAAPESCSAERRLAFMPEFGDIALEEMTAGLGFYGVRDTAWPGHIILKSPAGRWKVTLSVWGRVRLCEMSGGKPC</sequence>
<gene>
    <name evidence="2" type="ORF">NCTC11466_00685</name>
</gene>
<dbReference type="Pfam" id="PF07963">
    <property type="entry name" value="N_methyl"/>
    <property type="match status" value="1"/>
</dbReference>
<organism evidence="2 3">
    <name type="scientific">Cedecea lapagei</name>
    <dbReference type="NCBI Taxonomy" id="158823"/>
    <lineage>
        <taxon>Bacteria</taxon>
        <taxon>Pseudomonadati</taxon>
        <taxon>Pseudomonadota</taxon>
        <taxon>Gammaproteobacteria</taxon>
        <taxon>Enterobacterales</taxon>
        <taxon>Enterobacteriaceae</taxon>
        <taxon>Cedecea</taxon>
    </lineage>
</organism>
<dbReference type="InterPro" id="IPR045584">
    <property type="entry name" value="Pilin-like"/>
</dbReference>
<reference evidence="2 3" key="1">
    <citation type="submission" date="2018-12" db="EMBL/GenBank/DDBJ databases">
        <authorList>
            <consortium name="Pathogen Informatics"/>
        </authorList>
    </citation>
    <scope>NUCLEOTIDE SEQUENCE [LARGE SCALE GENOMIC DNA]</scope>
    <source>
        <strain evidence="2 3">NCTC11466</strain>
    </source>
</reference>
<dbReference type="AlphaFoldDB" id="A0A447UY14"/>
<dbReference type="OrthoDB" id="6241267at2"/>
<dbReference type="EMBL" id="LR134201">
    <property type="protein sequence ID" value="VEB95570.1"/>
    <property type="molecule type" value="Genomic_DNA"/>
</dbReference>
<protein>
    <submittedName>
        <fullName evidence="2">Tfp pilus assembly protein FimT</fullName>
    </submittedName>
</protein>
<evidence type="ECO:0000313" key="3">
    <source>
        <dbReference type="Proteomes" id="UP000274122"/>
    </source>
</evidence>
<dbReference type="SUPFAM" id="SSF54523">
    <property type="entry name" value="Pili subunits"/>
    <property type="match status" value="1"/>
</dbReference>
<name>A0A447UY14_9ENTR</name>
<dbReference type="KEGG" id="clap:NCTC11466_00685"/>
<accession>A0A447UY14</accession>
<dbReference type="NCBIfam" id="NF007800">
    <property type="entry name" value="PRK10506.1"/>
    <property type="match status" value="1"/>
</dbReference>
<dbReference type="GO" id="GO:0016020">
    <property type="term" value="C:membrane"/>
    <property type="evidence" value="ECO:0007669"/>
    <property type="project" value="UniProtKB-SubCell"/>
</dbReference>
<dbReference type="Gene3D" id="3.30.700.10">
    <property type="entry name" value="Glycoprotein, Type 4 Pilin"/>
    <property type="match status" value="1"/>
</dbReference>
<comment type="subcellular location">
    <subcellularLocation>
        <location evidence="1">Membrane</location>
        <topology evidence="1">Single-pass membrane protein</topology>
    </subcellularLocation>
</comment>
<dbReference type="Proteomes" id="UP000274122">
    <property type="component" value="Chromosome"/>
</dbReference>
<dbReference type="InterPro" id="IPR012902">
    <property type="entry name" value="N_methyl_site"/>
</dbReference>
<keyword evidence="3" id="KW-1185">Reference proteome</keyword>
<evidence type="ECO:0000313" key="2">
    <source>
        <dbReference type="EMBL" id="VEB95570.1"/>
    </source>
</evidence>
<proteinExistence type="predicted"/>